<dbReference type="SUPFAM" id="SSF55073">
    <property type="entry name" value="Nucleotide cyclase"/>
    <property type="match status" value="1"/>
</dbReference>
<dbReference type="SUPFAM" id="SSF52540">
    <property type="entry name" value="P-loop containing nucleoside triphosphate hydrolases"/>
    <property type="match status" value="1"/>
</dbReference>
<feature type="domain" description="Guanylate cyclase" evidence="3">
    <location>
        <begin position="28"/>
        <end position="150"/>
    </location>
</feature>
<organism evidence="4 5">
    <name type="scientific">Tectimicrobiota bacterium</name>
    <dbReference type="NCBI Taxonomy" id="2528274"/>
    <lineage>
        <taxon>Bacteria</taxon>
        <taxon>Pseudomonadati</taxon>
        <taxon>Nitrospinota/Tectimicrobiota group</taxon>
        <taxon>Candidatus Tectimicrobiota</taxon>
    </lineage>
</organism>
<dbReference type="Pfam" id="PF00211">
    <property type="entry name" value="Guanylate_cyc"/>
    <property type="match status" value="1"/>
</dbReference>
<accession>A0A938B5V6</accession>
<dbReference type="GO" id="GO:0004016">
    <property type="term" value="F:adenylate cyclase activity"/>
    <property type="evidence" value="ECO:0007669"/>
    <property type="project" value="TreeGrafter"/>
</dbReference>
<dbReference type="PROSITE" id="PS50125">
    <property type="entry name" value="GUANYLATE_CYCLASE_2"/>
    <property type="match status" value="1"/>
</dbReference>
<dbReference type="InterPro" id="IPR041664">
    <property type="entry name" value="AAA_16"/>
</dbReference>
<comment type="caution">
    <text evidence="4">The sequence shown here is derived from an EMBL/GenBank/DDBJ whole genome shotgun (WGS) entry which is preliminary data.</text>
</comment>
<dbReference type="InterPro" id="IPR029787">
    <property type="entry name" value="Nucleotide_cyclase"/>
</dbReference>
<keyword evidence="2" id="KW-0067">ATP-binding</keyword>
<reference evidence="4" key="1">
    <citation type="submission" date="2019-03" db="EMBL/GenBank/DDBJ databases">
        <title>Lake Tanganyika Metagenome-Assembled Genomes (MAGs).</title>
        <authorList>
            <person name="Tran P."/>
        </authorList>
    </citation>
    <scope>NUCLEOTIDE SEQUENCE</scope>
    <source>
        <strain evidence="4">K_DeepCast_65m_m2_066</strain>
    </source>
</reference>
<dbReference type="AlphaFoldDB" id="A0A938B5V6"/>
<dbReference type="Gene3D" id="3.40.50.300">
    <property type="entry name" value="P-loop containing nucleotide triphosphate hydrolases"/>
    <property type="match status" value="1"/>
</dbReference>
<dbReference type="EMBL" id="VGLS01000770">
    <property type="protein sequence ID" value="MBM3226048.1"/>
    <property type="molecule type" value="Genomic_DNA"/>
</dbReference>
<dbReference type="PANTHER" id="PTHR16305:SF28">
    <property type="entry name" value="GUANYLATE CYCLASE DOMAIN-CONTAINING PROTEIN"/>
    <property type="match status" value="1"/>
</dbReference>
<dbReference type="Pfam" id="PF13191">
    <property type="entry name" value="AAA_16"/>
    <property type="match status" value="1"/>
</dbReference>
<proteinExistence type="predicted"/>
<dbReference type="Proteomes" id="UP000712673">
    <property type="component" value="Unassembled WGS sequence"/>
</dbReference>
<evidence type="ECO:0000313" key="5">
    <source>
        <dbReference type="Proteomes" id="UP000712673"/>
    </source>
</evidence>
<sequence length="679" mass="73566">MRGFIPGALRAWLGDDLQEWATVLRSMSVLFIGVSGLDYTSPDALQRLQHVFTSTQEMIYRYEGSMNKLAVDDKGTILLAMFGAPPLAHADDAVRATQAACDILAMATAQGLSMAIGVATGPVFAGPVGSMQRREYTVMGDAVNRAARLMAAAGPGDIRCDFATVRDAHRVLAFDTLPPVRLKGKTGLARVYRPTGLAHPQASREHTLVGRHTELAQLTAALDAVQAGQPRLVVIEGAVGMGKSCLLEAFVQRARARAVASLSGAGHSSERQTPYRAWREVFNAYFSLGGADGPAERRRLVQTQLAACAPECMERLPLLNDLLGTEFPETSLTAALDTERRYQGREALLIELLCHRLAAGPLFLVLDDAQWMDTGSWGLVGAVAHAVRTARLPLGMVLSMRPIERAERPAELPVLAALGSLETLSLTALTPEDTVALAAAQLGLPVSALPEAVAQLIGERADGNPFFAEEIVLALRDRGVLDVTEEAGQRSCVLQGDITDATLALPDTVQGVILARLDQLNPEEQMLLRVGSVIGRSFPYQTLRAALMPYIRMGDVDMKSRLELLADLDLTSQEQPDPHLQHAFKHLITREVAYGTMLFAQRRELHRRVAEWYEAQYKLTEVGSGTVSPTTLPRAEIINLLAYHYQQAGDTERERRYAALAGAMAAAGFANTEALLLVD</sequence>
<dbReference type="GO" id="GO:0035556">
    <property type="term" value="P:intracellular signal transduction"/>
    <property type="evidence" value="ECO:0007669"/>
    <property type="project" value="InterPro"/>
</dbReference>
<dbReference type="SMART" id="SM00044">
    <property type="entry name" value="CYCc"/>
    <property type="match status" value="1"/>
</dbReference>
<evidence type="ECO:0000313" key="4">
    <source>
        <dbReference type="EMBL" id="MBM3226048.1"/>
    </source>
</evidence>
<name>A0A938B5V6_UNCTE</name>
<dbReference type="InterPro" id="IPR001054">
    <property type="entry name" value="A/G_cyclase"/>
</dbReference>
<evidence type="ECO:0000256" key="2">
    <source>
        <dbReference type="ARBA" id="ARBA00022840"/>
    </source>
</evidence>
<dbReference type="Gene3D" id="3.30.70.1230">
    <property type="entry name" value="Nucleotide cyclase"/>
    <property type="match status" value="1"/>
</dbReference>
<dbReference type="GO" id="GO:0009190">
    <property type="term" value="P:cyclic nucleotide biosynthetic process"/>
    <property type="evidence" value="ECO:0007669"/>
    <property type="project" value="InterPro"/>
</dbReference>
<evidence type="ECO:0000259" key="3">
    <source>
        <dbReference type="PROSITE" id="PS50125"/>
    </source>
</evidence>
<dbReference type="PANTHER" id="PTHR16305">
    <property type="entry name" value="TESTICULAR SOLUBLE ADENYLYL CYCLASE"/>
    <property type="match status" value="1"/>
</dbReference>
<evidence type="ECO:0000256" key="1">
    <source>
        <dbReference type="ARBA" id="ARBA00022741"/>
    </source>
</evidence>
<dbReference type="InterPro" id="IPR027417">
    <property type="entry name" value="P-loop_NTPase"/>
</dbReference>
<gene>
    <name evidence="4" type="ORF">FJZ47_19950</name>
</gene>
<protein>
    <recommendedName>
        <fullName evidence="3">Guanylate cyclase domain-containing protein</fullName>
    </recommendedName>
</protein>
<keyword evidence="1" id="KW-0547">Nucleotide-binding</keyword>
<dbReference type="GO" id="GO:0005524">
    <property type="term" value="F:ATP binding"/>
    <property type="evidence" value="ECO:0007669"/>
    <property type="project" value="UniProtKB-KW"/>
</dbReference>
<dbReference type="GO" id="GO:0005737">
    <property type="term" value="C:cytoplasm"/>
    <property type="evidence" value="ECO:0007669"/>
    <property type="project" value="TreeGrafter"/>
</dbReference>
<dbReference type="CDD" id="cd07302">
    <property type="entry name" value="CHD"/>
    <property type="match status" value="1"/>
</dbReference>